<proteinExistence type="predicted"/>
<reference evidence="1" key="1">
    <citation type="submission" date="2020-05" db="EMBL/GenBank/DDBJ databases">
        <authorList>
            <person name="Chiriac C."/>
            <person name="Salcher M."/>
            <person name="Ghai R."/>
            <person name="Kavagutti S V."/>
        </authorList>
    </citation>
    <scope>NUCLEOTIDE SEQUENCE</scope>
</reference>
<organism evidence="1">
    <name type="scientific">freshwater metagenome</name>
    <dbReference type="NCBI Taxonomy" id="449393"/>
    <lineage>
        <taxon>unclassified sequences</taxon>
        <taxon>metagenomes</taxon>
        <taxon>ecological metagenomes</taxon>
    </lineage>
</organism>
<gene>
    <name evidence="1" type="ORF">UFOPK2872_00588</name>
</gene>
<dbReference type="AlphaFoldDB" id="A0A6J6UTM3"/>
<name>A0A6J6UTM3_9ZZZZ</name>
<sequence length="122" mass="13796">MISAVFIGRVFDHLIAIARVEVHVDVGHRNTAWIEKPFEQQIVFDWIQIGYLQAVGNGTTCRGTTTRTHPNVLFARISDQVPNDEKIRAEPHVGNDFEFVAQSFDDRWRNGCTPSFSGALHC</sequence>
<dbReference type="EMBL" id="CAEZZM010000054">
    <property type="protein sequence ID" value="CAB4762604.1"/>
    <property type="molecule type" value="Genomic_DNA"/>
</dbReference>
<dbReference type="AntiFam" id="ANF00080">
    <property type="entry name" value="Shadow ORF (opposite dnaE)"/>
</dbReference>
<accession>A0A6J6UTM3</accession>
<evidence type="ECO:0000313" key="1">
    <source>
        <dbReference type="EMBL" id="CAB4762604.1"/>
    </source>
</evidence>
<protein>
    <submittedName>
        <fullName evidence="1">Unannotated protein</fullName>
    </submittedName>
</protein>